<gene>
    <name evidence="3" type="ORF">NE237_029322</name>
</gene>
<dbReference type="Pfam" id="PF22936">
    <property type="entry name" value="Pol_BBD"/>
    <property type="match status" value="1"/>
</dbReference>
<evidence type="ECO:0000313" key="3">
    <source>
        <dbReference type="EMBL" id="KAJ4952490.1"/>
    </source>
</evidence>
<feature type="domain" description="Retrovirus-related Pol polyprotein from transposon TNT 1-94-like beta-barrel" evidence="2">
    <location>
        <begin position="54"/>
        <end position="120"/>
    </location>
</feature>
<proteinExistence type="predicted"/>
<evidence type="ECO:0000256" key="1">
    <source>
        <dbReference type="SAM" id="MobiDB-lite"/>
    </source>
</evidence>
<evidence type="ECO:0000259" key="2">
    <source>
        <dbReference type="Pfam" id="PF22936"/>
    </source>
</evidence>
<dbReference type="Proteomes" id="UP001141806">
    <property type="component" value="Unassembled WGS sequence"/>
</dbReference>
<keyword evidence="4" id="KW-1185">Reference proteome</keyword>
<dbReference type="AlphaFoldDB" id="A0A9Q0JVZ2"/>
<protein>
    <recommendedName>
        <fullName evidence="2">Retrovirus-related Pol polyprotein from transposon TNT 1-94-like beta-barrel domain-containing protein</fullName>
    </recommendedName>
</protein>
<reference evidence="3" key="1">
    <citation type="journal article" date="2023" name="Plant J.">
        <title>The genome of the king protea, Protea cynaroides.</title>
        <authorList>
            <person name="Chang J."/>
            <person name="Duong T.A."/>
            <person name="Schoeman C."/>
            <person name="Ma X."/>
            <person name="Roodt D."/>
            <person name="Barker N."/>
            <person name="Li Z."/>
            <person name="Van de Peer Y."/>
            <person name="Mizrachi E."/>
        </authorList>
    </citation>
    <scope>NUCLEOTIDE SEQUENCE</scope>
    <source>
        <tissue evidence="3">Young leaves</tissue>
    </source>
</reference>
<dbReference type="OrthoDB" id="1738850at2759"/>
<feature type="region of interest" description="Disordered" evidence="1">
    <location>
        <begin position="142"/>
        <end position="211"/>
    </location>
</feature>
<dbReference type="InterPro" id="IPR054722">
    <property type="entry name" value="PolX-like_BBD"/>
</dbReference>
<accession>A0A9Q0JVZ2</accession>
<organism evidence="3 4">
    <name type="scientific">Protea cynaroides</name>
    <dbReference type="NCBI Taxonomy" id="273540"/>
    <lineage>
        <taxon>Eukaryota</taxon>
        <taxon>Viridiplantae</taxon>
        <taxon>Streptophyta</taxon>
        <taxon>Embryophyta</taxon>
        <taxon>Tracheophyta</taxon>
        <taxon>Spermatophyta</taxon>
        <taxon>Magnoliopsida</taxon>
        <taxon>Proteales</taxon>
        <taxon>Proteaceae</taxon>
        <taxon>Protea</taxon>
    </lineage>
</organism>
<dbReference type="EMBL" id="JAMYWD010000012">
    <property type="protein sequence ID" value="KAJ4952490.1"/>
    <property type="molecule type" value="Genomic_DNA"/>
</dbReference>
<comment type="caution">
    <text evidence="3">The sequence shown here is derived from an EMBL/GenBank/DDBJ whole genome shotgun (WGS) entry which is preliminary data.</text>
</comment>
<feature type="compositionally biased region" description="Acidic residues" evidence="1">
    <location>
        <begin position="144"/>
        <end position="154"/>
    </location>
</feature>
<sequence length="233" mass="25779">MAKASWLKKRTVENNAATSKSKEEWDAEALFAAEDEELAIIITTYEEIDYEKEWIIDSGSSNHMTGDKEMLQNLAEYKGSRVVVTANNSKLLIAHIDNMVVSPQHSTHEASLQNVYHVPEKGILPDSDVFKDELKSAQIKLSLGEDEDADDSGNVEEGIAQGPWQTDVYQRLSEEDEPNGAEAPTPLEASHGVSGVNGPVTEKKKKVSLRNSPEPELLEVVGMYLADRISNFH</sequence>
<evidence type="ECO:0000313" key="4">
    <source>
        <dbReference type="Proteomes" id="UP001141806"/>
    </source>
</evidence>
<name>A0A9Q0JVZ2_9MAGN</name>